<evidence type="ECO:0000313" key="1">
    <source>
        <dbReference type="EMBL" id="SEQ01240.1"/>
    </source>
</evidence>
<dbReference type="SUPFAM" id="SSF53448">
    <property type="entry name" value="Nucleotide-diphospho-sugar transferases"/>
    <property type="match status" value="1"/>
</dbReference>
<dbReference type="InParanoid" id="A0A1H9CJ34"/>
<dbReference type="Proteomes" id="UP000199021">
    <property type="component" value="Unassembled WGS sequence"/>
</dbReference>
<name>A0A1H9CJ34_9BACT</name>
<dbReference type="Gene3D" id="3.90.550.10">
    <property type="entry name" value="Spore Coat Polysaccharide Biosynthesis Protein SpsA, Chain A"/>
    <property type="match status" value="1"/>
</dbReference>
<protein>
    <recommendedName>
        <fullName evidence="3">DUF2064 domain-containing protein</fullName>
    </recommendedName>
</protein>
<dbReference type="OrthoDB" id="9798250at2"/>
<dbReference type="AlphaFoldDB" id="A0A1H9CJ34"/>
<organism evidence="1 2">
    <name type="scientific">Neolewinella agarilytica</name>
    <dbReference type="NCBI Taxonomy" id="478744"/>
    <lineage>
        <taxon>Bacteria</taxon>
        <taxon>Pseudomonadati</taxon>
        <taxon>Bacteroidota</taxon>
        <taxon>Saprospiria</taxon>
        <taxon>Saprospirales</taxon>
        <taxon>Lewinellaceae</taxon>
        <taxon>Neolewinella</taxon>
    </lineage>
</organism>
<dbReference type="Pfam" id="PF09837">
    <property type="entry name" value="DUF2064"/>
    <property type="match status" value="1"/>
</dbReference>
<sequence>MHQPTAILLFSRSAAAEAHEKGFGAKHGGERMAEGLIRRTEQTVRLSGLPVFRSDETTQKGKTFGQRLAAAMNGVFAKGFENVIVVGNDCPSVRPSHLRAAARLLENGENVLGPDRRGGVWLLGLQRRDFNARALASLRWESGDLYADLVAQLPAVADFARLGDLNSLADIRRDWWQLRHIFGQLADLINGALRVVFAPLVMLQSARLMRRLGRAPPVVPPTSVGGR</sequence>
<dbReference type="PANTHER" id="PTHR36529:SF1">
    <property type="entry name" value="GLYCOSYLTRANSFERASE"/>
    <property type="match status" value="1"/>
</dbReference>
<dbReference type="InterPro" id="IPR029044">
    <property type="entry name" value="Nucleotide-diphossugar_trans"/>
</dbReference>
<evidence type="ECO:0000313" key="2">
    <source>
        <dbReference type="Proteomes" id="UP000199021"/>
    </source>
</evidence>
<accession>A0A1H9CJ34</accession>
<dbReference type="PANTHER" id="PTHR36529">
    <property type="entry name" value="SLL1095 PROTEIN"/>
    <property type="match status" value="1"/>
</dbReference>
<dbReference type="RefSeq" id="WP_090166173.1">
    <property type="nucleotide sequence ID" value="NZ_FOFB01000004.1"/>
</dbReference>
<keyword evidence="2" id="KW-1185">Reference proteome</keyword>
<evidence type="ECO:0008006" key="3">
    <source>
        <dbReference type="Google" id="ProtNLM"/>
    </source>
</evidence>
<dbReference type="STRING" id="478744.SAMN05444359_104217"/>
<reference evidence="2" key="1">
    <citation type="submission" date="2016-10" db="EMBL/GenBank/DDBJ databases">
        <authorList>
            <person name="Varghese N."/>
            <person name="Submissions S."/>
        </authorList>
    </citation>
    <scope>NUCLEOTIDE SEQUENCE [LARGE SCALE GENOMIC DNA]</scope>
    <source>
        <strain evidence="2">DSM 24740</strain>
    </source>
</reference>
<dbReference type="InterPro" id="IPR018641">
    <property type="entry name" value="Trfase_1_rSAM/seldom-assoc"/>
</dbReference>
<proteinExistence type="predicted"/>
<dbReference type="EMBL" id="FOFB01000004">
    <property type="protein sequence ID" value="SEQ01240.1"/>
    <property type="molecule type" value="Genomic_DNA"/>
</dbReference>
<gene>
    <name evidence="1" type="ORF">SAMN05444359_104217</name>
</gene>